<protein>
    <submittedName>
        <fullName evidence="1">Uncharacterized protein</fullName>
    </submittedName>
</protein>
<keyword evidence="2" id="KW-1185">Reference proteome</keyword>
<name>A0A4C1VSZ6_EUMVA</name>
<dbReference type="Proteomes" id="UP000299102">
    <property type="component" value="Unassembled WGS sequence"/>
</dbReference>
<comment type="caution">
    <text evidence="1">The sequence shown here is derived from an EMBL/GenBank/DDBJ whole genome shotgun (WGS) entry which is preliminary data.</text>
</comment>
<gene>
    <name evidence="1" type="ORF">EVAR_86793_1</name>
</gene>
<proteinExistence type="predicted"/>
<evidence type="ECO:0000313" key="2">
    <source>
        <dbReference type="Proteomes" id="UP000299102"/>
    </source>
</evidence>
<organism evidence="1 2">
    <name type="scientific">Eumeta variegata</name>
    <name type="common">Bagworm moth</name>
    <name type="synonym">Eumeta japonica</name>
    <dbReference type="NCBI Taxonomy" id="151549"/>
    <lineage>
        <taxon>Eukaryota</taxon>
        <taxon>Metazoa</taxon>
        <taxon>Ecdysozoa</taxon>
        <taxon>Arthropoda</taxon>
        <taxon>Hexapoda</taxon>
        <taxon>Insecta</taxon>
        <taxon>Pterygota</taxon>
        <taxon>Neoptera</taxon>
        <taxon>Endopterygota</taxon>
        <taxon>Lepidoptera</taxon>
        <taxon>Glossata</taxon>
        <taxon>Ditrysia</taxon>
        <taxon>Tineoidea</taxon>
        <taxon>Psychidae</taxon>
        <taxon>Oiketicinae</taxon>
        <taxon>Eumeta</taxon>
    </lineage>
</organism>
<accession>A0A4C1VSZ6</accession>
<sequence>MPAKHGSGWVGRGSCDRQTNQAPIEWFQLPLNHKAIGQFADGDHRTQNRPRNGTKTISCTSLGNTNYHYTEHRRLRSGCRGVRERIHKQTDKTEFLKTIKSPSLADDGIVNVPKTPGIVFLEYL</sequence>
<evidence type="ECO:0000313" key="1">
    <source>
        <dbReference type="EMBL" id="GBP41823.1"/>
    </source>
</evidence>
<reference evidence="1 2" key="1">
    <citation type="journal article" date="2019" name="Commun. Biol.">
        <title>The bagworm genome reveals a unique fibroin gene that provides high tensile strength.</title>
        <authorList>
            <person name="Kono N."/>
            <person name="Nakamura H."/>
            <person name="Ohtoshi R."/>
            <person name="Tomita M."/>
            <person name="Numata K."/>
            <person name="Arakawa K."/>
        </authorList>
    </citation>
    <scope>NUCLEOTIDE SEQUENCE [LARGE SCALE GENOMIC DNA]</scope>
</reference>
<dbReference type="EMBL" id="BGZK01000407">
    <property type="protein sequence ID" value="GBP41823.1"/>
    <property type="molecule type" value="Genomic_DNA"/>
</dbReference>
<dbReference type="AlphaFoldDB" id="A0A4C1VSZ6"/>